<evidence type="ECO:0000313" key="2">
    <source>
        <dbReference type="EMBL" id="SNX74911.1"/>
    </source>
</evidence>
<proteinExistence type="predicted"/>
<dbReference type="EMBL" id="OAOP01000010">
    <property type="protein sequence ID" value="SNX74911.1"/>
    <property type="molecule type" value="Genomic_DNA"/>
</dbReference>
<dbReference type="InterPro" id="IPR025671">
    <property type="entry name" value="HXXEE"/>
</dbReference>
<organism evidence="2 3">
    <name type="scientific">Bacillus oleivorans</name>
    <dbReference type="NCBI Taxonomy" id="1448271"/>
    <lineage>
        <taxon>Bacteria</taxon>
        <taxon>Bacillati</taxon>
        <taxon>Bacillota</taxon>
        <taxon>Bacilli</taxon>
        <taxon>Bacillales</taxon>
        <taxon>Bacillaceae</taxon>
        <taxon>Bacillus</taxon>
    </lineage>
</organism>
<protein>
    <submittedName>
        <fullName evidence="2">Uncharacterized protein with HXXEE motif</fullName>
    </submittedName>
</protein>
<evidence type="ECO:0000313" key="3">
    <source>
        <dbReference type="Proteomes" id="UP000219546"/>
    </source>
</evidence>
<dbReference type="AlphaFoldDB" id="A0A285D520"/>
<reference evidence="2 3" key="1">
    <citation type="submission" date="2017-08" db="EMBL/GenBank/DDBJ databases">
        <authorList>
            <person name="de Groot N.N."/>
        </authorList>
    </citation>
    <scope>NUCLEOTIDE SEQUENCE [LARGE SCALE GENOMIC DNA]</scope>
    <source>
        <strain evidence="2 3">JC228</strain>
    </source>
</reference>
<evidence type="ECO:0000256" key="1">
    <source>
        <dbReference type="SAM" id="Phobius"/>
    </source>
</evidence>
<dbReference type="Pfam" id="PF13787">
    <property type="entry name" value="HXXEE"/>
    <property type="match status" value="1"/>
</dbReference>
<dbReference type="RefSeq" id="WP_097160187.1">
    <property type="nucleotide sequence ID" value="NZ_JBEPMQ010000011.1"/>
</dbReference>
<keyword evidence="1" id="KW-1133">Transmembrane helix</keyword>
<keyword evidence="1" id="KW-0472">Membrane</keyword>
<feature type="transmembrane region" description="Helical" evidence="1">
    <location>
        <begin position="91"/>
        <end position="113"/>
    </location>
</feature>
<feature type="transmembrane region" description="Helical" evidence="1">
    <location>
        <begin position="119"/>
        <end position="140"/>
    </location>
</feature>
<dbReference type="OrthoDB" id="5195477at2"/>
<keyword evidence="1" id="KW-0812">Transmembrane</keyword>
<accession>A0A285D520</accession>
<sequence>MQNDVFVLLIWLFPIIFAIHDFEEIVVVEKWVAKNKAVILAKLPKRAGQFFEHNFAKKTHQFLMIVFFEFVLISIATILVHIFGFNGISKWFYLSLFSVMFFHAFTHIGQALFLKRYVIGLITSIFLLIPYGLYFYFVFINEGLMRFLDIGISLVLGVGLFALFFPQLHQRVSKL</sequence>
<name>A0A285D520_9BACI</name>
<gene>
    <name evidence="2" type="ORF">SAMN05877753_110152</name>
</gene>
<dbReference type="Proteomes" id="UP000219546">
    <property type="component" value="Unassembled WGS sequence"/>
</dbReference>
<feature type="transmembrane region" description="Helical" evidence="1">
    <location>
        <begin position="62"/>
        <end position="84"/>
    </location>
</feature>
<keyword evidence="3" id="KW-1185">Reference proteome</keyword>
<feature type="transmembrane region" description="Helical" evidence="1">
    <location>
        <begin position="147"/>
        <end position="165"/>
    </location>
</feature>